<evidence type="ECO:0000313" key="9">
    <source>
        <dbReference type="EMBL" id="ECW5627691.1"/>
    </source>
</evidence>
<evidence type="ECO:0000313" key="11">
    <source>
        <dbReference type="EMBL" id="EDF8496720.1"/>
    </source>
</evidence>
<dbReference type="RefSeq" id="WP_000078491.1">
    <property type="nucleotide sequence ID" value="NZ_CALPAB010000019.1"/>
</dbReference>
<name>A0A3V8M994_SALSE</name>
<dbReference type="EMBL" id="AAMIRR010000021">
    <property type="protein sequence ID" value="EDH7530648.1"/>
    <property type="molecule type" value="Genomic_DNA"/>
</dbReference>
<dbReference type="EMBL" id="AAHOLL010000021">
    <property type="protein sequence ID" value="EBY5859914.1"/>
    <property type="molecule type" value="Genomic_DNA"/>
</dbReference>
<reference evidence="5" key="5">
    <citation type="submission" date="2018-09" db="EMBL/GenBank/DDBJ databases">
        <authorList>
            <person name="Ashton P.M."/>
            <person name="Dallman T."/>
            <person name="Nair S."/>
            <person name="De Pinna E."/>
            <person name="Peters T."/>
            <person name="Grant K."/>
        </authorList>
    </citation>
    <scope>NUCLEOTIDE SEQUENCE</scope>
    <source>
        <strain evidence="12">370004</strain>
        <strain evidence="5">596928</strain>
    </source>
</reference>
<dbReference type="Pfam" id="PF13391">
    <property type="entry name" value="HNH_2"/>
    <property type="match status" value="1"/>
</dbReference>
<reference evidence="11" key="3">
    <citation type="submission" date="2018-07" db="EMBL/GenBank/DDBJ databases">
        <authorList>
            <consortium name="GenomeTrakr network: Whole genome sequencing for foodborne pathogen traceback"/>
        </authorList>
    </citation>
    <scope>NUCLEOTIDE SEQUENCE</scope>
    <source>
        <strain evidence="11">ADRDL-1057</strain>
        <strain evidence="9">FDA00002889</strain>
        <strain evidence="2">FDA00004931</strain>
        <strain evidence="8">FDA00008985</strain>
        <strain evidence="3">NY-17539</strain>
        <strain evidence="4">WAPHL-SAL-A01132</strain>
    </source>
</reference>
<keyword evidence="11" id="KW-0378">Hydrolase</keyword>
<evidence type="ECO:0000313" key="10">
    <source>
        <dbReference type="EMBL" id="EDF6265215.1"/>
    </source>
</evidence>
<evidence type="ECO:0000313" key="15">
    <source>
        <dbReference type="EMBL" id="HAF0267013.1"/>
    </source>
</evidence>
<dbReference type="EMBL" id="AAGEHA010000006">
    <property type="protein sequence ID" value="EBM9622905.1"/>
    <property type="molecule type" value="Genomic_DNA"/>
</dbReference>
<sequence>MSQKAWSFKAVGQDDLRYFGNNGYQDDSTSFYRYDNFVPNHKQVKKGDIVIVTDRKNVQGISVITNLSSAPYIKARNRCPYENCTPAKLILRKSKKPKWRCCNGHEFEQPKVEDVPAFEFKAEYKQNYMPINSISIIDLISHTPRYNVQSSIQEVDFEWAKSLFCNVIQLDSTEADIDDIPLDVDDQRKIILRQIKQRRGQKTFRDTLISQAAKCAISGCEIIDILEAAHITAYKNDTHNHISNGLLLRCDMHTLYDLDLFAIDPDSFVIYFAPQIQDKEYVKYHGKKLHVAYKINHGALVERWKRFTEKYALTVVNSLNLTMHV</sequence>
<evidence type="ECO:0000313" key="7">
    <source>
        <dbReference type="EMBL" id="ECU5905196.1"/>
    </source>
</evidence>
<evidence type="ECO:0000259" key="1">
    <source>
        <dbReference type="Pfam" id="PF13391"/>
    </source>
</evidence>
<organism evidence="11">
    <name type="scientific">Salmonella senftenberg</name>
    <dbReference type="NCBI Taxonomy" id="28150"/>
    <lineage>
        <taxon>Bacteria</taxon>
        <taxon>Pseudomonadati</taxon>
        <taxon>Pseudomonadota</taxon>
        <taxon>Gammaproteobacteria</taxon>
        <taxon>Enterobacterales</taxon>
        <taxon>Enterobacteriaceae</taxon>
        <taxon>Salmonella</taxon>
    </lineage>
</organism>
<dbReference type="EMBL" id="DAAQTQ010000002">
    <property type="protein sequence ID" value="HAE0815351.1"/>
    <property type="molecule type" value="Genomic_DNA"/>
</dbReference>
<evidence type="ECO:0000313" key="13">
    <source>
        <dbReference type="EMBL" id="HAE0815351.1"/>
    </source>
</evidence>
<dbReference type="EMBL" id="AAKWII010000004">
    <property type="protein sequence ID" value="ECW4159761.1"/>
    <property type="molecule type" value="Genomic_DNA"/>
</dbReference>
<proteinExistence type="predicted"/>
<protein>
    <submittedName>
        <fullName evidence="11">HNH endonuclease</fullName>
    </submittedName>
</protein>
<dbReference type="EMBL" id="AAMCCN010000004">
    <property type="protein sequence ID" value="EDF8496720.1"/>
    <property type="molecule type" value="Genomic_DNA"/>
</dbReference>
<evidence type="ECO:0000313" key="8">
    <source>
        <dbReference type="EMBL" id="ECW4159761.1"/>
    </source>
</evidence>
<reference evidence="6" key="4">
    <citation type="submission" date="2018-07" db="EMBL/GenBank/DDBJ databases">
        <authorList>
            <consortium name="NARMS: The National Antimicrobial Resistance Monitoring System"/>
        </authorList>
    </citation>
    <scope>NUCLEOTIDE SEQUENCE</scope>
    <source>
        <strain evidence="6">CVM N57491F</strain>
        <strain evidence="7">FSIS1605764</strain>
    </source>
</reference>
<evidence type="ECO:0000313" key="12">
    <source>
        <dbReference type="EMBL" id="EDH7530648.1"/>
    </source>
</evidence>
<reference evidence="13" key="6">
    <citation type="submission" date="2019-04" db="EMBL/GenBank/DDBJ databases">
        <authorList>
            <consortium name="NCBI Pathogen Detection Project"/>
        </authorList>
    </citation>
    <scope>NUCLEOTIDE SEQUENCE</scope>
    <source>
        <strain evidence="15">NVSL 6673</strain>
        <strain evidence="13">Salmonella enterica</strain>
    </source>
</reference>
<dbReference type="EMBL" id="AAHGYF010000008">
    <property type="protein sequence ID" value="EBV9741366.1"/>
    <property type="molecule type" value="Genomic_DNA"/>
</dbReference>
<keyword evidence="11" id="KW-0540">Nuclease</keyword>
<comment type="caution">
    <text evidence="11">The sequence shown here is derived from an EMBL/GenBank/DDBJ whole genome shotgun (WGS) entry which is preliminary data.</text>
</comment>
<dbReference type="EMBL" id="AAKWVK010000004">
    <property type="protein sequence ID" value="ECW5627691.1"/>
    <property type="molecule type" value="Genomic_DNA"/>
</dbReference>
<reference evidence="10" key="2">
    <citation type="submission" date="2018-07" db="EMBL/GenBank/DDBJ databases">
        <authorList>
            <consortium name="PulseNet: The National Subtyping Network for Foodborne Disease Surveillance"/>
            <person name="Tarr C.L."/>
            <person name="Trees E."/>
            <person name="Katz L.S."/>
            <person name="Carleton-Romer H.A."/>
            <person name="Stroika S."/>
            <person name="Kucerova Z."/>
            <person name="Roache K.F."/>
            <person name="Sabol A.L."/>
            <person name="Besser J."/>
            <person name="Gerner-Smidt P."/>
        </authorList>
    </citation>
    <scope>NUCLEOTIDE SEQUENCE</scope>
    <source>
        <strain evidence="10">2017K-0051</strain>
    </source>
</reference>
<evidence type="ECO:0000313" key="4">
    <source>
        <dbReference type="EMBL" id="EBV9741366.1"/>
    </source>
</evidence>
<evidence type="ECO:0000313" key="14">
    <source>
        <dbReference type="EMBL" id="HAE0843053.1"/>
    </source>
</evidence>
<evidence type="ECO:0000313" key="6">
    <source>
        <dbReference type="EMBL" id="ECS3349000.1"/>
    </source>
</evidence>
<reference evidence="13" key="1">
    <citation type="journal article" date="2018" name="Genome Biol.">
        <title>SKESA: strategic k-mer extension for scrupulous assemblies.</title>
        <authorList>
            <person name="Souvorov A."/>
            <person name="Agarwala R."/>
            <person name="Lipman D.J."/>
        </authorList>
    </citation>
    <scope>NUCLEOTIDE SEQUENCE</scope>
    <source>
        <strain evidence="15">NVSL 6673</strain>
        <strain evidence="13">Salmonella enterica</strain>
    </source>
</reference>
<evidence type="ECO:0000313" key="5">
    <source>
        <dbReference type="EMBL" id="EBY5859914.1"/>
    </source>
</evidence>
<dbReference type="EMBL" id="DAATVH010000009">
    <property type="protein sequence ID" value="HAF0267013.1"/>
    <property type="molecule type" value="Genomic_DNA"/>
</dbReference>
<evidence type="ECO:0000313" key="3">
    <source>
        <dbReference type="EMBL" id="EBM9622905.1"/>
    </source>
</evidence>
<dbReference type="EMBL" id="AAGDFW010000024">
    <property type="protein sequence ID" value="EBM6342599.1"/>
    <property type="molecule type" value="Genomic_DNA"/>
</dbReference>
<accession>A0A3V8M994</accession>
<dbReference type="AlphaFoldDB" id="A0A3V8M994"/>
<dbReference type="GO" id="GO:0004519">
    <property type="term" value="F:endonuclease activity"/>
    <property type="evidence" value="ECO:0007669"/>
    <property type="project" value="UniProtKB-KW"/>
</dbReference>
<gene>
    <name evidence="7" type="ORF">A0E85_24430</name>
    <name evidence="6" type="ORF">A3030_03705</name>
    <name evidence="8" type="ORF">AA192_11605</name>
    <name evidence="9" type="ORF">AE408_08420</name>
    <name evidence="2" type="ORF">AMA87_15350</name>
    <name evidence="4" type="ORF">ASA99_12130</name>
    <name evidence="10" type="ORF">B0986_10920</name>
    <name evidence="11" type="ORF">B6442_11615</name>
    <name evidence="12" type="ORF">CB523_17760</name>
    <name evidence="5" type="ORF">D5B89_19820</name>
    <name evidence="13" type="ORF">G2891_06600</name>
    <name evidence="14" type="ORF">G2907_07125</name>
    <name evidence="15" type="ORF">GNA61_002455</name>
    <name evidence="3" type="ORF">IL86_10150</name>
</gene>
<dbReference type="EMBL" id="AAKQKN010000034">
    <property type="protein sequence ID" value="ECU5905196.1"/>
    <property type="molecule type" value="Genomic_DNA"/>
</dbReference>
<dbReference type="InterPro" id="IPR003615">
    <property type="entry name" value="HNH_nuc"/>
</dbReference>
<feature type="domain" description="HNH nuclease" evidence="1">
    <location>
        <begin position="215"/>
        <end position="264"/>
    </location>
</feature>
<dbReference type="EMBL" id="AAKJGI010000002">
    <property type="protein sequence ID" value="ECS3349000.1"/>
    <property type="molecule type" value="Genomic_DNA"/>
</dbReference>
<dbReference type="EMBL" id="AAMBKR010000006">
    <property type="protein sequence ID" value="EDF6265215.1"/>
    <property type="molecule type" value="Genomic_DNA"/>
</dbReference>
<keyword evidence="11" id="KW-0255">Endonuclease</keyword>
<dbReference type="EMBL" id="DAAQTU010000003">
    <property type="protein sequence ID" value="HAE0843053.1"/>
    <property type="molecule type" value="Genomic_DNA"/>
</dbReference>
<evidence type="ECO:0000313" key="2">
    <source>
        <dbReference type="EMBL" id="EBM6342599.1"/>
    </source>
</evidence>